<evidence type="ECO:0000256" key="16">
    <source>
        <dbReference type="ARBA" id="ARBA00023242"/>
    </source>
</evidence>
<dbReference type="SMART" id="SM00612">
    <property type="entry name" value="Kelch"/>
    <property type="match status" value="6"/>
</dbReference>
<dbReference type="FunFam" id="1.25.40.420:FF:000018">
    <property type="entry name" value="Kelch-like family member 22"/>
    <property type="match status" value="1"/>
</dbReference>
<dbReference type="GO" id="GO:0005829">
    <property type="term" value="C:cytosol"/>
    <property type="evidence" value="ECO:0000318"/>
    <property type="project" value="GO_Central"/>
</dbReference>
<dbReference type="UniPathway" id="UPA00143"/>
<evidence type="ECO:0000256" key="11">
    <source>
        <dbReference type="ARBA" id="ARBA00022737"/>
    </source>
</evidence>
<dbReference type="Gene3D" id="3.30.710.10">
    <property type="entry name" value="Potassium Channel Kv1.1, Chain A"/>
    <property type="match status" value="1"/>
</dbReference>
<dbReference type="Pfam" id="PF07707">
    <property type="entry name" value="BACK"/>
    <property type="match status" value="1"/>
</dbReference>
<dbReference type="GO" id="GO:0071889">
    <property type="term" value="F:14-3-3 protein binding"/>
    <property type="evidence" value="ECO:0007669"/>
    <property type="project" value="Ensembl"/>
</dbReference>
<dbReference type="GO" id="GO:0032480">
    <property type="term" value="P:negative regulation of type I interferon production"/>
    <property type="evidence" value="ECO:0007669"/>
    <property type="project" value="Ensembl"/>
</dbReference>
<dbReference type="Pfam" id="PF24681">
    <property type="entry name" value="Kelch_KLHDC2_KLHL20_DRC7"/>
    <property type="match status" value="1"/>
</dbReference>
<dbReference type="Gene3D" id="1.25.40.420">
    <property type="match status" value="1"/>
</dbReference>
<reference evidence="20" key="1">
    <citation type="submission" date="2025-08" db="UniProtKB">
        <authorList>
            <consortium name="Ensembl"/>
        </authorList>
    </citation>
    <scope>IDENTIFICATION</scope>
    <source>
        <strain evidence="20">Glennie</strain>
    </source>
</reference>
<dbReference type="SMART" id="SM00225">
    <property type="entry name" value="BTB"/>
    <property type="match status" value="1"/>
</dbReference>
<dbReference type="GO" id="GO:1904263">
    <property type="term" value="P:positive regulation of TORC1 signaling"/>
    <property type="evidence" value="ECO:0000318"/>
    <property type="project" value="GO_Central"/>
</dbReference>
<evidence type="ECO:0000313" key="20">
    <source>
        <dbReference type="Ensembl" id="ENSOANP00000040363.1"/>
    </source>
</evidence>
<dbReference type="InterPro" id="IPR030575">
    <property type="entry name" value="KLHL22_BACK"/>
</dbReference>
<evidence type="ECO:0000256" key="17">
    <source>
        <dbReference type="ARBA" id="ARBA00023306"/>
    </source>
</evidence>
<dbReference type="PANTHER" id="PTHR45632:SF5">
    <property type="entry name" value="KELCH-LIKE PROTEIN 22"/>
    <property type="match status" value="1"/>
</dbReference>
<dbReference type="PIRSF" id="PIRSF037037">
    <property type="entry name" value="Kelch-like_protein_gigaxonin"/>
    <property type="match status" value="1"/>
</dbReference>
<dbReference type="GO" id="GO:0005634">
    <property type="term" value="C:nucleus"/>
    <property type="evidence" value="ECO:0007669"/>
    <property type="project" value="UniProtKB-SubCell"/>
</dbReference>
<dbReference type="PROSITE" id="PS50097">
    <property type="entry name" value="BTB"/>
    <property type="match status" value="1"/>
</dbReference>
<dbReference type="GeneTree" id="ENSGT00940000159598"/>
<dbReference type="SUPFAM" id="SSF54695">
    <property type="entry name" value="POZ domain"/>
    <property type="match status" value="1"/>
</dbReference>
<dbReference type="InParanoid" id="A0A6I8NGK8"/>
<sequence>MAEDRGPTPQFKRPAESPPPPDTSSTYRSARHSQALLGGLVALRDSGTLFDVVLVVEGKPIEAHRLLLAASCDYFRGMFAGGLREVKQEEVPIHGVSHSAMCKILNFIYTSELELSLADVQETLAAACQLQIPEVIGFCCDFLLAWVDEENILDVYRLAGLFHLAHLADQLDAYVLGHFPAFCRSPAYRRLPPDKVRSLLGSDRLRVDSEREVLTGVLLYHFPPEVADAGRVPPAVPPDLLDAVRFPLMDLASLRGLRAQLEPGPLRDRVAGALAYHRDEGLQPVRQSAQTELRSRRRCVVGFGGKHSTVLSNHARYLDPRAQEWRRLAASLGPLMSNQGVAVLNNFAFLVGGDNDVRGFHAEARCWRYDPRHNQWFQIQPLQRAHADLCVCVVGRFIYAIAGRDYHTDLKEVERYDPATDTWQYVAPLKGEVYAHAGATLDGKVFITCGRRGEAYLKELHCYHPEGNFWEQLADGPVNRAWHGMAALLGRLYVIGGSNDDAGYRRDVHQVACFNPSTGQWTSVHPLPAGHGEPGIAVLDNRIYVLGGRSHNRGICMDYVHVYDAEKDRWEEGPPLEMDISGLAACVLTLPRTIPNGTNLRNPEWHLECEEDDPQDSVADMASFPDSD</sequence>
<dbReference type="GO" id="GO:0050868">
    <property type="term" value="P:negative regulation of T cell activation"/>
    <property type="evidence" value="ECO:0007669"/>
    <property type="project" value="Ensembl"/>
</dbReference>
<keyword evidence="12" id="KW-0498">Mitosis</keyword>
<dbReference type="GO" id="GO:0005764">
    <property type="term" value="C:lysosome"/>
    <property type="evidence" value="ECO:0007669"/>
    <property type="project" value="UniProtKB-SubCell"/>
</dbReference>
<protein>
    <recommendedName>
        <fullName evidence="7">Kelch-like protein 22</fullName>
    </recommendedName>
</protein>
<evidence type="ECO:0000256" key="6">
    <source>
        <dbReference type="ARBA" id="ARBA00004906"/>
    </source>
</evidence>
<evidence type="ECO:0000259" key="19">
    <source>
        <dbReference type="PROSITE" id="PS50097"/>
    </source>
</evidence>
<dbReference type="GO" id="GO:0005813">
    <property type="term" value="C:centrosome"/>
    <property type="evidence" value="ECO:0007669"/>
    <property type="project" value="UniProtKB-SubCell"/>
</dbReference>
<keyword evidence="14" id="KW-0206">Cytoskeleton</keyword>
<evidence type="ECO:0000256" key="18">
    <source>
        <dbReference type="SAM" id="MobiDB-lite"/>
    </source>
</evidence>
<keyword evidence="21" id="KW-1185">Reference proteome</keyword>
<keyword evidence="17" id="KW-0131">Cell cycle</keyword>
<dbReference type="CDD" id="cd18251">
    <property type="entry name" value="BTB_POZ_KLHL22"/>
    <property type="match status" value="1"/>
</dbReference>
<dbReference type="FunCoup" id="A0A6I8NGK8">
    <property type="interactions" value="801"/>
</dbReference>
<evidence type="ECO:0000256" key="8">
    <source>
        <dbReference type="ARBA" id="ARBA00022441"/>
    </source>
</evidence>
<evidence type="ECO:0000256" key="10">
    <source>
        <dbReference type="ARBA" id="ARBA00022618"/>
    </source>
</evidence>
<dbReference type="Ensembl" id="ENSOANT00000057715.1">
    <property type="protein sequence ID" value="ENSOANP00000040363.1"/>
    <property type="gene ID" value="ENSOANG00000006948.4"/>
</dbReference>
<evidence type="ECO:0000256" key="9">
    <source>
        <dbReference type="ARBA" id="ARBA00022490"/>
    </source>
</evidence>
<keyword evidence="15" id="KW-0458">Lysosome</keyword>
<dbReference type="InterPro" id="IPR015915">
    <property type="entry name" value="Kelch-typ_b-propeller"/>
</dbReference>
<evidence type="ECO:0000256" key="7">
    <source>
        <dbReference type="ARBA" id="ARBA00019858"/>
    </source>
</evidence>
<dbReference type="GeneID" id="100076126"/>
<dbReference type="CTD" id="84861"/>
<dbReference type="GO" id="GO:0002841">
    <property type="term" value="P:negative regulation of T cell mediated immune response to tumor cell"/>
    <property type="evidence" value="ECO:0007669"/>
    <property type="project" value="Ensembl"/>
</dbReference>
<dbReference type="OMA" id="ACYKPST"/>
<dbReference type="Gene3D" id="2.120.10.80">
    <property type="entry name" value="Kelch-type beta propeller"/>
    <property type="match status" value="1"/>
</dbReference>
<keyword evidence="9" id="KW-0963">Cytoplasm</keyword>
<dbReference type="PANTHER" id="PTHR45632">
    <property type="entry name" value="LD33804P"/>
    <property type="match status" value="1"/>
</dbReference>
<dbReference type="GO" id="GO:0072686">
    <property type="term" value="C:mitotic spindle"/>
    <property type="evidence" value="ECO:0000318"/>
    <property type="project" value="GO_Central"/>
</dbReference>
<dbReference type="GO" id="GO:0005827">
    <property type="term" value="C:polar microtubule"/>
    <property type="evidence" value="ECO:0000318"/>
    <property type="project" value="GO_Central"/>
</dbReference>
<evidence type="ECO:0000256" key="5">
    <source>
        <dbReference type="ARBA" id="ARBA00004514"/>
    </source>
</evidence>
<dbReference type="GO" id="GO:0045171">
    <property type="term" value="C:intercellular bridge"/>
    <property type="evidence" value="ECO:0007669"/>
    <property type="project" value="Ensembl"/>
</dbReference>
<dbReference type="GO" id="GO:0034198">
    <property type="term" value="P:cellular response to amino acid starvation"/>
    <property type="evidence" value="ECO:0007669"/>
    <property type="project" value="Ensembl"/>
</dbReference>
<evidence type="ECO:0000256" key="3">
    <source>
        <dbReference type="ARBA" id="ARBA00004300"/>
    </source>
</evidence>
<dbReference type="GO" id="GO:1990756">
    <property type="term" value="F:ubiquitin-like ligase-substrate adaptor activity"/>
    <property type="evidence" value="ECO:0007669"/>
    <property type="project" value="Ensembl"/>
</dbReference>
<dbReference type="CDD" id="cd18461">
    <property type="entry name" value="BACK_KLHL22"/>
    <property type="match status" value="1"/>
</dbReference>
<dbReference type="InterPro" id="IPR000210">
    <property type="entry name" value="BTB/POZ_dom"/>
</dbReference>
<dbReference type="InterPro" id="IPR011705">
    <property type="entry name" value="BACK"/>
</dbReference>
<dbReference type="GO" id="GO:0050870">
    <property type="term" value="P:positive regulation of T cell activation"/>
    <property type="evidence" value="ECO:0007669"/>
    <property type="project" value="Ensembl"/>
</dbReference>
<dbReference type="GO" id="GO:0031463">
    <property type="term" value="C:Cul3-RING ubiquitin ligase complex"/>
    <property type="evidence" value="ECO:0000318"/>
    <property type="project" value="GO_Central"/>
</dbReference>
<dbReference type="GO" id="GO:0002842">
    <property type="term" value="P:positive regulation of T cell mediated immune response to tumor cell"/>
    <property type="evidence" value="ECO:0007669"/>
    <property type="project" value="Ensembl"/>
</dbReference>
<dbReference type="GO" id="GO:0030307">
    <property type="term" value="P:positive regulation of cell growth"/>
    <property type="evidence" value="ECO:0007669"/>
    <property type="project" value="Ensembl"/>
</dbReference>
<evidence type="ECO:0000256" key="1">
    <source>
        <dbReference type="ARBA" id="ARBA00004123"/>
    </source>
</evidence>
<evidence type="ECO:0000256" key="13">
    <source>
        <dbReference type="ARBA" id="ARBA00022786"/>
    </source>
</evidence>
<evidence type="ECO:0000256" key="12">
    <source>
        <dbReference type="ARBA" id="ARBA00022776"/>
    </source>
</evidence>
<dbReference type="Proteomes" id="UP000002279">
    <property type="component" value="Unplaced"/>
</dbReference>
<accession>A0A6I8NGK8</accession>
<comment type="pathway">
    <text evidence="6">Protein modification; protein ubiquitination.</text>
</comment>
<dbReference type="GO" id="GO:1904262">
    <property type="term" value="P:negative regulation of TORC1 signaling"/>
    <property type="evidence" value="ECO:0007669"/>
    <property type="project" value="Ensembl"/>
</dbReference>
<dbReference type="GO" id="GO:0006513">
    <property type="term" value="P:protein monoubiquitination"/>
    <property type="evidence" value="ECO:0000318"/>
    <property type="project" value="GO_Central"/>
</dbReference>
<keyword evidence="8" id="KW-0880">Kelch repeat</keyword>
<dbReference type="InterPro" id="IPR006652">
    <property type="entry name" value="Kelch_1"/>
</dbReference>
<keyword evidence="13" id="KW-0833">Ubl conjugation pathway</keyword>
<evidence type="ECO:0000256" key="14">
    <source>
        <dbReference type="ARBA" id="ARBA00023212"/>
    </source>
</evidence>
<feature type="region of interest" description="Disordered" evidence="18">
    <location>
        <begin position="1"/>
        <end position="27"/>
    </location>
</feature>
<evidence type="ECO:0000313" key="21">
    <source>
        <dbReference type="Proteomes" id="UP000002279"/>
    </source>
</evidence>
<dbReference type="GO" id="GO:0032481">
    <property type="term" value="P:positive regulation of type I interferon production"/>
    <property type="evidence" value="ECO:0007669"/>
    <property type="project" value="Ensembl"/>
</dbReference>
<dbReference type="SUPFAM" id="SSF117281">
    <property type="entry name" value="Kelch motif"/>
    <property type="match status" value="1"/>
</dbReference>
<organism evidence="20 21">
    <name type="scientific">Ornithorhynchus anatinus</name>
    <name type="common">Duckbill platypus</name>
    <dbReference type="NCBI Taxonomy" id="9258"/>
    <lineage>
        <taxon>Eukaryota</taxon>
        <taxon>Metazoa</taxon>
        <taxon>Chordata</taxon>
        <taxon>Craniata</taxon>
        <taxon>Vertebrata</taxon>
        <taxon>Euteleostomi</taxon>
        <taxon>Mammalia</taxon>
        <taxon>Monotremata</taxon>
        <taxon>Ornithorhynchidae</taxon>
        <taxon>Ornithorhynchus</taxon>
    </lineage>
</organism>
<dbReference type="Pfam" id="PF01344">
    <property type="entry name" value="Kelch_1"/>
    <property type="match status" value="1"/>
</dbReference>
<gene>
    <name evidence="20" type="primary">KLHL22</name>
</gene>
<dbReference type="GO" id="GO:0000070">
    <property type="term" value="P:mitotic sister chromatid segregation"/>
    <property type="evidence" value="ECO:0007669"/>
    <property type="project" value="Ensembl"/>
</dbReference>
<dbReference type="SMART" id="SM00875">
    <property type="entry name" value="BACK"/>
    <property type="match status" value="1"/>
</dbReference>
<comment type="subcellular location">
    <subcellularLocation>
        <location evidence="3">Cytoplasm</location>
        <location evidence="3">Cytoskeleton</location>
        <location evidence="3">Microtubule organizing center</location>
        <location evidence="3">Centrosome</location>
    </subcellularLocation>
    <subcellularLocation>
        <location evidence="2">Cytoplasm</location>
        <location evidence="2">Cytoskeleton</location>
        <location evidence="2">Spindle</location>
    </subcellularLocation>
    <subcellularLocation>
        <location evidence="5">Cytoplasm</location>
        <location evidence="5">Cytosol</location>
    </subcellularLocation>
    <subcellularLocation>
        <location evidence="4">Lysosome</location>
    </subcellularLocation>
    <subcellularLocation>
        <location evidence="1">Nucleus</location>
    </subcellularLocation>
</comment>
<evidence type="ECO:0000256" key="15">
    <source>
        <dbReference type="ARBA" id="ARBA00023228"/>
    </source>
</evidence>
<dbReference type="GO" id="GO:0010507">
    <property type="term" value="P:negative regulation of autophagy"/>
    <property type="evidence" value="ECO:0007669"/>
    <property type="project" value="Ensembl"/>
</dbReference>
<dbReference type="FunFam" id="3.30.710.10:FF:000083">
    <property type="entry name" value="Kelch-like family member 22"/>
    <property type="match status" value="1"/>
</dbReference>
<dbReference type="InterPro" id="IPR017096">
    <property type="entry name" value="BTB-kelch_protein"/>
</dbReference>
<name>A0A6I8NGK8_ORNAN</name>
<keyword evidence="11" id="KW-0677">Repeat</keyword>
<evidence type="ECO:0000256" key="2">
    <source>
        <dbReference type="ARBA" id="ARBA00004186"/>
    </source>
</evidence>
<proteinExistence type="predicted"/>
<dbReference type="RefSeq" id="XP_028904659.1">
    <property type="nucleotide sequence ID" value="XM_029048826.2"/>
</dbReference>
<dbReference type="GO" id="GO:0051301">
    <property type="term" value="P:cell division"/>
    <property type="evidence" value="ECO:0007669"/>
    <property type="project" value="UniProtKB-KW"/>
</dbReference>
<dbReference type="GO" id="GO:0043161">
    <property type="term" value="P:proteasome-mediated ubiquitin-dependent protein catabolic process"/>
    <property type="evidence" value="ECO:0000318"/>
    <property type="project" value="GO_Central"/>
</dbReference>
<dbReference type="Pfam" id="PF00651">
    <property type="entry name" value="BTB"/>
    <property type="match status" value="1"/>
</dbReference>
<dbReference type="GO" id="GO:0071233">
    <property type="term" value="P:cellular response to L-leucine"/>
    <property type="evidence" value="ECO:0007669"/>
    <property type="project" value="Ensembl"/>
</dbReference>
<keyword evidence="16" id="KW-0539">Nucleus</keyword>
<dbReference type="AlphaFoldDB" id="A0A6I8NGK8"/>
<evidence type="ECO:0000256" key="4">
    <source>
        <dbReference type="ARBA" id="ARBA00004371"/>
    </source>
</evidence>
<dbReference type="InterPro" id="IPR011333">
    <property type="entry name" value="SKP1/BTB/POZ_sf"/>
</dbReference>
<feature type="domain" description="BTB" evidence="19">
    <location>
        <begin position="50"/>
        <end position="117"/>
    </location>
</feature>
<dbReference type="Bgee" id="ENSOANG00000006948">
    <property type="expression patterns" value="Expressed in heart and 6 other cell types or tissues"/>
</dbReference>
<reference evidence="20" key="2">
    <citation type="submission" date="2025-09" db="UniProtKB">
        <authorList>
            <consortium name="Ensembl"/>
        </authorList>
    </citation>
    <scope>IDENTIFICATION</scope>
    <source>
        <strain evidence="20">Glennie</strain>
    </source>
</reference>
<dbReference type="KEGG" id="oaa:100076126"/>
<dbReference type="GO" id="GO:0007094">
    <property type="term" value="P:mitotic spindle assembly checkpoint signaling"/>
    <property type="evidence" value="ECO:0007669"/>
    <property type="project" value="Ensembl"/>
</dbReference>
<keyword evidence="10" id="KW-0132">Cell division</keyword>